<dbReference type="EMBL" id="JAPRAY010000003">
    <property type="protein sequence ID" value="MCZ0666575.1"/>
    <property type="molecule type" value="Genomic_DNA"/>
</dbReference>
<evidence type="ECO:0000313" key="2">
    <source>
        <dbReference type="Proteomes" id="UP001079535"/>
    </source>
</evidence>
<dbReference type="Proteomes" id="UP001079535">
    <property type="component" value="Unassembled WGS sequence"/>
</dbReference>
<protein>
    <submittedName>
        <fullName evidence="1">Uncharacterized protein</fullName>
    </submittedName>
</protein>
<reference evidence="1" key="1">
    <citation type="submission" date="2022-11" db="EMBL/GenBank/DDBJ databases">
        <title>Temperate bacteriophages infecting mucin-degrading bacterium Ruminococcus gnavus from the human gut.</title>
        <authorList>
            <person name="Buttimer C."/>
        </authorList>
    </citation>
    <scope>NUCLEOTIDE SEQUENCE</scope>
    <source>
        <strain evidence="1">CCUG 49994</strain>
    </source>
</reference>
<dbReference type="RefSeq" id="WP_268803373.1">
    <property type="nucleotide sequence ID" value="NZ_JAPRAY010000003.1"/>
</dbReference>
<dbReference type="AlphaFoldDB" id="A0A9Q4HX23"/>
<organism evidence="1 2">
    <name type="scientific">Mediterraneibacter gnavus</name>
    <name type="common">Ruminococcus gnavus</name>
    <dbReference type="NCBI Taxonomy" id="33038"/>
    <lineage>
        <taxon>Bacteria</taxon>
        <taxon>Bacillati</taxon>
        <taxon>Bacillota</taxon>
        <taxon>Clostridia</taxon>
        <taxon>Lachnospirales</taxon>
        <taxon>Lachnospiraceae</taxon>
        <taxon>Mediterraneibacter</taxon>
    </lineage>
</organism>
<name>A0A9Q4HX23_MEDGN</name>
<proteinExistence type="predicted"/>
<accession>A0A9Q4HX23</accession>
<evidence type="ECO:0000313" key="1">
    <source>
        <dbReference type="EMBL" id="MCZ0666575.1"/>
    </source>
</evidence>
<comment type="caution">
    <text evidence="1">The sequence shown here is derived from an EMBL/GenBank/DDBJ whole genome shotgun (WGS) entry which is preliminary data.</text>
</comment>
<gene>
    <name evidence="1" type="ORF">OZZ17_03365</name>
</gene>
<sequence length="50" mass="6067">MENFMNEPVEYNWTENDIIKEFQKYNDKKKVAKVYGITVQQVTEILKRNV</sequence>